<name>A0ABU7RFG8_9BACT</name>
<dbReference type="CDD" id="cd03354">
    <property type="entry name" value="LbH_SAT"/>
    <property type="match status" value="1"/>
</dbReference>
<dbReference type="PIRSF" id="PIRSF000441">
    <property type="entry name" value="CysE"/>
    <property type="match status" value="1"/>
</dbReference>
<dbReference type="InterPro" id="IPR045304">
    <property type="entry name" value="LbH_SAT"/>
</dbReference>
<keyword evidence="5" id="KW-1185">Reference proteome</keyword>
<reference evidence="4 5" key="1">
    <citation type="submission" date="2024-01" db="EMBL/GenBank/DDBJ databases">
        <title>Niabella digestum sp. nov., isolated from waste digestion system.</title>
        <authorList>
            <person name="Zhang L."/>
        </authorList>
    </citation>
    <scope>NUCLEOTIDE SEQUENCE [LARGE SCALE GENOMIC DNA]</scope>
    <source>
        <strain evidence="4 5">A18</strain>
    </source>
</reference>
<dbReference type="RefSeq" id="WP_330974164.1">
    <property type="nucleotide sequence ID" value="NZ_JAZGLY010000003.1"/>
</dbReference>
<evidence type="ECO:0000256" key="3">
    <source>
        <dbReference type="ARBA" id="ARBA00023315"/>
    </source>
</evidence>
<evidence type="ECO:0000313" key="5">
    <source>
        <dbReference type="Proteomes" id="UP001357452"/>
    </source>
</evidence>
<dbReference type="EMBL" id="JAZGLY010000003">
    <property type="protein sequence ID" value="MEE6186754.1"/>
    <property type="molecule type" value="Genomic_DNA"/>
</dbReference>
<sequence>MKRKKIKMKLFRFFIHLLNECRNLILSIVYYRSLSFYFSNHFTIGIKELIRKKCRFPHPVGVVIGEKVKLGHYCTIYQNVTIGVHASHKGPEEWKYPEIQDNVTIYPNSVVVGDIVIGRNSIIGACSFVNKSFPPNSIIVGNPARNIANEKSGSK</sequence>
<protein>
    <submittedName>
        <fullName evidence="4">Serine acetyltransferase</fullName>
    </submittedName>
</protein>
<accession>A0ABU7RFG8</accession>
<dbReference type="SUPFAM" id="SSF51161">
    <property type="entry name" value="Trimeric LpxA-like enzymes"/>
    <property type="match status" value="1"/>
</dbReference>
<keyword evidence="2" id="KW-0808">Transferase</keyword>
<organism evidence="4 5">
    <name type="scientific">Niabella digestorum</name>
    <dbReference type="NCBI Taxonomy" id="3117701"/>
    <lineage>
        <taxon>Bacteria</taxon>
        <taxon>Pseudomonadati</taxon>
        <taxon>Bacteroidota</taxon>
        <taxon>Chitinophagia</taxon>
        <taxon>Chitinophagales</taxon>
        <taxon>Chitinophagaceae</taxon>
        <taxon>Niabella</taxon>
    </lineage>
</organism>
<dbReference type="Gene3D" id="2.160.10.10">
    <property type="entry name" value="Hexapeptide repeat proteins"/>
    <property type="match status" value="1"/>
</dbReference>
<evidence type="ECO:0000256" key="2">
    <source>
        <dbReference type="ARBA" id="ARBA00022679"/>
    </source>
</evidence>
<comment type="similarity">
    <text evidence="1">Belongs to the transferase hexapeptide repeat family.</text>
</comment>
<keyword evidence="3" id="KW-0012">Acyltransferase</keyword>
<dbReference type="InterPro" id="IPR011004">
    <property type="entry name" value="Trimer_LpxA-like_sf"/>
</dbReference>
<proteinExistence type="inferred from homology"/>
<comment type="caution">
    <text evidence="4">The sequence shown here is derived from an EMBL/GenBank/DDBJ whole genome shotgun (WGS) entry which is preliminary data.</text>
</comment>
<evidence type="ECO:0000256" key="1">
    <source>
        <dbReference type="ARBA" id="ARBA00007274"/>
    </source>
</evidence>
<dbReference type="Pfam" id="PF00132">
    <property type="entry name" value="Hexapep"/>
    <property type="match status" value="1"/>
</dbReference>
<dbReference type="InterPro" id="IPR001451">
    <property type="entry name" value="Hexapep"/>
</dbReference>
<evidence type="ECO:0000313" key="4">
    <source>
        <dbReference type="EMBL" id="MEE6186754.1"/>
    </source>
</evidence>
<gene>
    <name evidence="4" type="ORF">V2H41_05645</name>
</gene>
<dbReference type="Proteomes" id="UP001357452">
    <property type="component" value="Unassembled WGS sequence"/>
</dbReference>
<dbReference type="PANTHER" id="PTHR42811">
    <property type="entry name" value="SERINE ACETYLTRANSFERASE"/>
    <property type="match status" value="1"/>
</dbReference>
<dbReference type="InterPro" id="IPR005881">
    <property type="entry name" value="Ser_O-AcTrfase"/>
</dbReference>